<organism evidence="1 2">
    <name type="scientific">Pararge aegeria aegeria</name>
    <dbReference type="NCBI Taxonomy" id="348720"/>
    <lineage>
        <taxon>Eukaryota</taxon>
        <taxon>Metazoa</taxon>
        <taxon>Ecdysozoa</taxon>
        <taxon>Arthropoda</taxon>
        <taxon>Hexapoda</taxon>
        <taxon>Insecta</taxon>
        <taxon>Pterygota</taxon>
        <taxon>Neoptera</taxon>
        <taxon>Endopterygota</taxon>
        <taxon>Lepidoptera</taxon>
        <taxon>Glossata</taxon>
        <taxon>Ditrysia</taxon>
        <taxon>Papilionoidea</taxon>
        <taxon>Nymphalidae</taxon>
        <taxon>Satyrinae</taxon>
        <taxon>Satyrini</taxon>
        <taxon>Parargina</taxon>
        <taxon>Pararge</taxon>
    </lineage>
</organism>
<keyword evidence="2" id="KW-1185">Reference proteome</keyword>
<evidence type="ECO:0000313" key="1">
    <source>
        <dbReference type="EMBL" id="CAH2243210.1"/>
    </source>
</evidence>
<comment type="caution">
    <text evidence="1">The sequence shown here is derived from an EMBL/GenBank/DDBJ whole genome shotgun (WGS) entry which is preliminary data.</text>
</comment>
<accession>A0A8S4S5J1</accession>
<protein>
    <submittedName>
        <fullName evidence="1">Jg18700 protein</fullName>
    </submittedName>
</protein>
<reference evidence="1" key="1">
    <citation type="submission" date="2022-03" db="EMBL/GenBank/DDBJ databases">
        <authorList>
            <person name="Lindestad O."/>
        </authorList>
    </citation>
    <scope>NUCLEOTIDE SEQUENCE</scope>
</reference>
<gene>
    <name evidence="1" type="primary">jg18700</name>
    <name evidence="1" type="ORF">PAEG_LOCUS19381</name>
</gene>
<evidence type="ECO:0000313" key="2">
    <source>
        <dbReference type="Proteomes" id="UP000838756"/>
    </source>
</evidence>
<sequence>MGGAYSSENRWTLRSQGTRMMISHGGYQASSTEPVDLCGTISCCFNDEGKQHKETCMPESGGSSTNPHLASVLDYGLKRSYSERAPIVSR</sequence>
<name>A0A8S4S5J1_9NEOP</name>
<dbReference type="AlphaFoldDB" id="A0A8S4S5J1"/>
<dbReference type="EMBL" id="CAKXAJ010025722">
    <property type="protein sequence ID" value="CAH2243210.1"/>
    <property type="molecule type" value="Genomic_DNA"/>
</dbReference>
<proteinExistence type="predicted"/>
<dbReference type="Proteomes" id="UP000838756">
    <property type="component" value="Unassembled WGS sequence"/>
</dbReference>